<dbReference type="InterPro" id="IPR011333">
    <property type="entry name" value="SKP1/BTB/POZ_sf"/>
</dbReference>
<dbReference type="PANTHER" id="PTHR24413">
    <property type="entry name" value="SPECKLE-TYPE POZ PROTEIN"/>
    <property type="match status" value="1"/>
</dbReference>
<dbReference type="AlphaFoldDB" id="A0A9J6F974"/>
<evidence type="ECO:0000313" key="2">
    <source>
        <dbReference type="EMBL" id="KAH9359506.1"/>
    </source>
</evidence>
<gene>
    <name evidence="2" type="ORF">HPB48_016688</name>
</gene>
<keyword evidence="3" id="KW-1185">Reference proteome</keyword>
<name>A0A9J6F974_HAELO</name>
<proteinExistence type="predicted"/>
<feature type="domain" description="BTB" evidence="1">
    <location>
        <begin position="5"/>
        <end position="46"/>
    </location>
</feature>
<organism evidence="2 3">
    <name type="scientific">Haemaphysalis longicornis</name>
    <name type="common">Bush tick</name>
    <dbReference type="NCBI Taxonomy" id="44386"/>
    <lineage>
        <taxon>Eukaryota</taxon>
        <taxon>Metazoa</taxon>
        <taxon>Ecdysozoa</taxon>
        <taxon>Arthropoda</taxon>
        <taxon>Chelicerata</taxon>
        <taxon>Arachnida</taxon>
        <taxon>Acari</taxon>
        <taxon>Parasitiformes</taxon>
        <taxon>Ixodida</taxon>
        <taxon>Ixodoidea</taxon>
        <taxon>Ixodidae</taxon>
        <taxon>Haemaphysalinae</taxon>
        <taxon>Haemaphysalis</taxon>
    </lineage>
</organism>
<dbReference type="Gene3D" id="3.30.710.10">
    <property type="entry name" value="Potassium Channel Kv1.1, Chain A"/>
    <property type="match status" value="1"/>
</dbReference>
<dbReference type="Proteomes" id="UP000821853">
    <property type="component" value="Chromosome 1"/>
</dbReference>
<evidence type="ECO:0000313" key="3">
    <source>
        <dbReference type="Proteomes" id="UP000821853"/>
    </source>
</evidence>
<dbReference type="Gene3D" id="6.10.250.3030">
    <property type="match status" value="1"/>
</dbReference>
<dbReference type="SUPFAM" id="SSF54695">
    <property type="entry name" value="POZ domain"/>
    <property type="match status" value="1"/>
</dbReference>
<reference evidence="2 3" key="1">
    <citation type="journal article" date="2020" name="Cell">
        <title>Large-Scale Comparative Analyses of Tick Genomes Elucidate Their Genetic Diversity and Vector Capacities.</title>
        <authorList>
            <consortium name="Tick Genome and Microbiome Consortium (TIGMIC)"/>
            <person name="Jia N."/>
            <person name="Wang J."/>
            <person name="Shi W."/>
            <person name="Du L."/>
            <person name="Sun Y."/>
            <person name="Zhan W."/>
            <person name="Jiang J.F."/>
            <person name="Wang Q."/>
            <person name="Zhang B."/>
            <person name="Ji P."/>
            <person name="Bell-Sakyi L."/>
            <person name="Cui X.M."/>
            <person name="Yuan T.T."/>
            <person name="Jiang B.G."/>
            <person name="Yang W.F."/>
            <person name="Lam T.T."/>
            <person name="Chang Q.C."/>
            <person name="Ding S.J."/>
            <person name="Wang X.J."/>
            <person name="Zhu J.G."/>
            <person name="Ruan X.D."/>
            <person name="Zhao L."/>
            <person name="Wei J.T."/>
            <person name="Ye R.Z."/>
            <person name="Que T.C."/>
            <person name="Du C.H."/>
            <person name="Zhou Y.H."/>
            <person name="Cheng J.X."/>
            <person name="Dai P.F."/>
            <person name="Guo W.B."/>
            <person name="Han X.H."/>
            <person name="Huang E.J."/>
            <person name="Li L.F."/>
            <person name="Wei W."/>
            <person name="Gao Y.C."/>
            <person name="Liu J.Z."/>
            <person name="Shao H.Z."/>
            <person name="Wang X."/>
            <person name="Wang C.C."/>
            <person name="Yang T.C."/>
            <person name="Huo Q.B."/>
            <person name="Li W."/>
            <person name="Chen H.Y."/>
            <person name="Chen S.E."/>
            <person name="Zhou L.G."/>
            <person name="Ni X.B."/>
            <person name="Tian J.H."/>
            <person name="Sheng Y."/>
            <person name="Liu T."/>
            <person name="Pan Y.S."/>
            <person name="Xia L.Y."/>
            <person name="Li J."/>
            <person name="Zhao F."/>
            <person name="Cao W.C."/>
        </authorList>
    </citation>
    <scope>NUCLEOTIDE SEQUENCE [LARGE SCALE GENOMIC DNA]</scope>
    <source>
        <strain evidence="2">HaeL-2018</strain>
    </source>
</reference>
<comment type="caution">
    <text evidence="2">The sequence shown here is derived from an EMBL/GenBank/DDBJ whole genome shotgun (WGS) entry which is preliminary data.</text>
</comment>
<dbReference type="VEuPathDB" id="VectorBase:HLOH_044257"/>
<evidence type="ECO:0000259" key="1">
    <source>
        <dbReference type="Pfam" id="PF00651"/>
    </source>
</evidence>
<protein>
    <recommendedName>
        <fullName evidence="1">BTB domain-containing protein</fullName>
    </recommendedName>
</protein>
<dbReference type="Pfam" id="PF00651">
    <property type="entry name" value="BTB"/>
    <property type="match status" value="1"/>
</dbReference>
<sequence>MRKTVRFMYMDQAPDFYAKAEDLLAAADKYGLDRLEALCEKALCSKVCAETSATLLFLTDMHRAEQRKRLAMNFVKTHVKDVVVTSGWMTLTQR</sequence>
<dbReference type="InterPro" id="IPR000210">
    <property type="entry name" value="BTB/POZ_dom"/>
</dbReference>
<dbReference type="EMBL" id="JABSTR010000001">
    <property type="protein sequence ID" value="KAH9359506.1"/>
    <property type="molecule type" value="Genomic_DNA"/>
</dbReference>
<accession>A0A9J6F974</accession>